<gene>
    <name evidence="1" type="ORF">PDMSB3_0612</name>
</gene>
<reference evidence="1 2" key="1">
    <citation type="submission" date="2019-08" db="EMBL/GenBank/DDBJ databases">
        <authorList>
            <person name="Herpell B J."/>
        </authorList>
    </citation>
    <scope>NUCLEOTIDE SEQUENCE [LARGE SCALE GENOMIC DNA]</scope>
    <source>
        <strain evidence="2">Msb3</strain>
    </source>
</reference>
<evidence type="ECO:0000313" key="1">
    <source>
        <dbReference type="EMBL" id="VVD31910.1"/>
    </source>
</evidence>
<dbReference type="AlphaFoldDB" id="A0A5Q4ZSB5"/>
<dbReference type="KEGG" id="pdio:PDMSB3_0612.1"/>
<accession>A0A5Q4ZSB5</accession>
<proteinExistence type="predicted"/>
<keyword evidence="2" id="KW-1185">Reference proteome</keyword>
<dbReference type="Proteomes" id="UP000325811">
    <property type="component" value="Chromosome II"/>
</dbReference>
<organism evidence="1 2">
    <name type="scientific">Paraburkholderia dioscoreae</name>
    <dbReference type="NCBI Taxonomy" id="2604047"/>
    <lineage>
        <taxon>Bacteria</taxon>
        <taxon>Pseudomonadati</taxon>
        <taxon>Pseudomonadota</taxon>
        <taxon>Betaproteobacteria</taxon>
        <taxon>Burkholderiales</taxon>
        <taxon>Burkholderiaceae</taxon>
        <taxon>Paraburkholderia</taxon>
    </lineage>
</organism>
<name>A0A5Q4ZSB5_9BURK</name>
<dbReference type="EMBL" id="LR699554">
    <property type="protein sequence ID" value="VVD31910.1"/>
    <property type="molecule type" value="Genomic_DNA"/>
</dbReference>
<protein>
    <submittedName>
        <fullName evidence="1">Uncharacterized protein</fullName>
    </submittedName>
</protein>
<evidence type="ECO:0000313" key="2">
    <source>
        <dbReference type="Proteomes" id="UP000325811"/>
    </source>
</evidence>
<sequence>MTGEGSRFCHAMLAIPMQIIVYRSKAHVLKIRFVNCVFVIRVSVNDNGSVKSAK</sequence>